<gene>
    <name evidence="1" type="ORF">LUZ62_083411</name>
</gene>
<organism evidence="1 2">
    <name type="scientific">Rhynchospora pubera</name>
    <dbReference type="NCBI Taxonomy" id="906938"/>
    <lineage>
        <taxon>Eukaryota</taxon>
        <taxon>Viridiplantae</taxon>
        <taxon>Streptophyta</taxon>
        <taxon>Embryophyta</taxon>
        <taxon>Tracheophyta</taxon>
        <taxon>Spermatophyta</taxon>
        <taxon>Magnoliopsida</taxon>
        <taxon>Liliopsida</taxon>
        <taxon>Poales</taxon>
        <taxon>Cyperaceae</taxon>
        <taxon>Cyperoideae</taxon>
        <taxon>Rhynchosporeae</taxon>
        <taxon>Rhynchospora</taxon>
    </lineage>
</organism>
<reference evidence="1" key="1">
    <citation type="submission" date="2022-08" db="EMBL/GenBank/DDBJ databases">
        <authorList>
            <person name="Marques A."/>
        </authorList>
    </citation>
    <scope>NUCLEOTIDE SEQUENCE</scope>
    <source>
        <strain evidence="1">RhyPub2mFocal</strain>
        <tissue evidence="1">Leaves</tissue>
    </source>
</reference>
<keyword evidence="2" id="KW-1185">Reference proteome</keyword>
<dbReference type="PANTHER" id="PTHR31170">
    <property type="entry name" value="BNAC04G53230D PROTEIN"/>
    <property type="match status" value="1"/>
</dbReference>
<protein>
    <submittedName>
        <fullName evidence="1">Uncharacterized protein</fullName>
    </submittedName>
</protein>
<name>A0AAV8C2W0_9POAL</name>
<dbReference type="Proteomes" id="UP001140206">
    <property type="component" value="Chromosome 5"/>
</dbReference>
<dbReference type="AlphaFoldDB" id="A0AAV8C2W0"/>
<dbReference type="PANTHER" id="PTHR31170:SF18">
    <property type="entry name" value="(WILD MALAYSIAN BANANA) HYPOTHETICAL PROTEIN"/>
    <property type="match status" value="1"/>
</dbReference>
<dbReference type="EMBL" id="JAMFTS010000005">
    <property type="protein sequence ID" value="KAJ4749006.1"/>
    <property type="molecule type" value="Genomic_DNA"/>
</dbReference>
<evidence type="ECO:0000313" key="2">
    <source>
        <dbReference type="Proteomes" id="UP001140206"/>
    </source>
</evidence>
<accession>A0AAV8C2W0</accession>
<comment type="caution">
    <text evidence="1">The sequence shown here is derived from an EMBL/GenBank/DDBJ whole genome shotgun (WGS) entry which is preliminary data.</text>
</comment>
<dbReference type="Pfam" id="PF03140">
    <property type="entry name" value="DUF247"/>
    <property type="match status" value="1"/>
</dbReference>
<evidence type="ECO:0000313" key="1">
    <source>
        <dbReference type="EMBL" id="KAJ4749006.1"/>
    </source>
</evidence>
<proteinExistence type="predicted"/>
<dbReference type="InterPro" id="IPR004158">
    <property type="entry name" value="DUF247_pln"/>
</dbReference>
<sequence>MNNNNHIDTPDVTVIQEVLKQIVHEETVEKTLKAIQNEEQTRPKLSLELSLQRRLDKLPKKGDETVPLVIFRIPANVRERHRIFYEPEVVSIGPFYRGRESLRAMEEQKIYLLRDFLACYPETDIKVLVREMSLLEDRARQCYAESISLDSQEFVKMLLLDGCFILEYAIKWSNNEPDRLKHVRWATEGILRDLLLVENQIPFFVVMKLISLIQPDNKNNTDLLGLLVKVIGANKFLGNISGSSVQVETSCLCEARNLAHLYYKLFVPKSTSYLSTLKHTPVPVPSSRIRRLFSSLKLCTYPQPGKRDTKQINEEPVYMFPCATELLQAGIILKPKKSSTDLLDITFQDGVLEMPPLYLDPHTKATFVNIVAFEQSNGEDEFLPFSSYVALVENLVKTSKDVVALRQCGIIYTFDPSEEEAALFFNHACHVVLDYSNHYFANLFEEIKGYYDTHQSKFKNKTAGRMLGLGK</sequence>